<evidence type="ECO:0000256" key="1">
    <source>
        <dbReference type="ARBA" id="ARBA00004123"/>
    </source>
</evidence>
<dbReference type="AlphaFoldDB" id="A0A4Z1SL52"/>
<dbReference type="EMBL" id="VDLU01000005">
    <property type="protein sequence ID" value="TNJ26352.1"/>
    <property type="molecule type" value="Genomic_DNA"/>
</dbReference>
<evidence type="ECO:0000259" key="9">
    <source>
        <dbReference type="PROSITE" id="PS50868"/>
    </source>
</evidence>
<dbReference type="InterPro" id="IPR046341">
    <property type="entry name" value="SET_dom_sf"/>
</dbReference>
<keyword evidence="5" id="KW-0808">Transferase</keyword>
<comment type="caution">
    <text evidence="10">The sequence shown here is derived from an EMBL/GenBank/DDBJ whole genome shotgun (WGS) entry which is preliminary data.</text>
</comment>
<evidence type="ECO:0000256" key="2">
    <source>
        <dbReference type="ARBA" id="ARBA00004286"/>
    </source>
</evidence>
<keyword evidence="11" id="KW-1185">Reference proteome</keyword>
<name>A0A4Z1SL52_GIAMU</name>
<comment type="subcellular location">
    <subcellularLocation>
        <location evidence="2">Chromosome</location>
    </subcellularLocation>
    <subcellularLocation>
        <location evidence="1">Nucleus</location>
    </subcellularLocation>
</comment>
<dbReference type="VEuPathDB" id="GiardiaDB:GMRT_13385"/>
<dbReference type="InterPro" id="IPR050777">
    <property type="entry name" value="SET2_Histone-Lys_MeTrsfase"/>
</dbReference>
<evidence type="ECO:0000256" key="3">
    <source>
        <dbReference type="ARBA" id="ARBA00022454"/>
    </source>
</evidence>
<feature type="domain" description="Post-SET" evidence="9">
    <location>
        <begin position="283"/>
        <end position="299"/>
    </location>
</feature>
<keyword evidence="6" id="KW-0949">S-adenosyl-L-methionine</keyword>
<dbReference type="SMART" id="SM00317">
    <property type="entry name" value="SET"/>
    <property type="match status" value="1"/>
</dbReference>
<evidence type="ECO:0000256" key="4">
    <source>
        <dbReference type="ARBA" id="ARBA00022603"/>
    </source>
</evidence>
<organism evidence="10 11">
    <name type="scientific">Giardia muris</name>
    <dbReference type="NCBI Taxonomy" id="5742"/>
    <lineage>
        <taxon>Eukaryota</taxon>
        <taxon>Metamonada</taxon>
        <taxon>Diplomonadida</taxon>
        <taxon>Hexamitidae</taxon>
        <taxon>Giardiinae</taxon>
        <taxon>Giardia</taxon>
    </lineage>
</organism>
<dbReference type="PROSITE" id="PS50868">
    <property type="entry name" value="POST_SET"/>
    <property type="match status" value="1"/>
</dbReference>
<feature type="domain" description="SET" evidence="8">
    <location>
        <begin position="160"/>
        <end position="275"/>
    </location>
</feature>
<dbReference type="PANTHER" id="PTHR22884">
    <property type="entry name" value="SET DOMAIN PROTEINS"/>
    <property type="match status" value="1"/>
</dbReference>
<sequence>MTLLKKGKPMAYSLDTDYAAKSYEAFKRRLFSRHQLQALFKRALKHRVIFLQPWAHSRVPAVGMAEERLRREMLEGALSRDAAVKHFYCWQLQSLRTSFFFGRRFIEKKTRALRSYDAFGSQLPREYWGVATAAVNSMNVELRTCPRVSMGARRLCSLGEACVVLRSPIHGYGLFAARHIPQGMLVIEYIGELINLQHANNREARLEEDGFRSTYMFSLTDEGDRIVDSTFMGNGARFANHSCLPNCEVDLIDGRLYLRALEDILPGEELCYNYHLKHIPGTERLRCYCGAPGCYTFMDMG</sequence>
<evidence type="ECO:0000256" key="7">
    <source>
        <dbReference type="ARBA" id="ARBA00023242"/>
    </source>
</evidence>
<evidence type="ECO:0000256" key="6">
    <source>
        <dbReference type="ARBA" id="ARBA00022691"/>
    </source>
</evidence>
<dbReference type="GO" id="GO:0005634">
    <property type="term" value="C:nucleus"/>
    <property type="evidence" value="ECO:0007669"/>
    <property type="project" value="UniProtKB-SubCell"/>
</dbReference>
<dbReference type="GO" id="GO:0005694">
    <property type="term" value="C:chromosome"/>
    <property type="evidence" value="ECO:0007669"/>
    <property type="project" value="UniProtKB-SubCell"/>
</dbReference>
<evidence type="ECO:0000256" key="5">
    <source>
        <dbReference type="ARBA" id="ARBA00022679"/>
    </source>
</evidence>
<dbReference type="InterPro" id="IPR001214">
    <property type="entry name" value="SET_dom"/>
</dbReference>
<protein>
    <submittedName>
        <fullName evidence="10">SET domain-containing protein</fullName>
    </submittedName>
</protein>
<keyword evidence="4" id="KW-0489">Methyltransferase</keyword>
<dbReference type="GO" id="GO:0032259">
    <property type="term" value="P:methylation"/>
    <property type="evidence" value="ECO:0007669"/>
    <property type="project" value="UniProtKB-KW"/>
</dbReference>
<dbReference type="SUPFAM" id="SSF82199">
    <property type="entry name" value="SET domain"/>
    <property type="match status" value="1"/>
</dbReference>
<dbReference type="OrthoDB" id="308383at2759"/>
<dbReference type="InterPro" id="IPR003616">
    <property type="entry name" value="Post-SET_dom"/>
</dbReference>
<gene>
    <name evidence="10" type="ORF">GMRT_13385</name>
</gene>
<dbReference type="Proteomes" id="UP000315496">
    <property type="component" value="Chromosome 5"/>
</dbReference>
<keyword evidence="7" id="KW-0539">Nucleus</keyword>
<evidence type="ECO:0000259" key="8">
    <source>
        <dbReference type="PROSITE" id="PS50280"/>
    </source>
</evidence>
<evidence type="ECO:0000313" key="11">
    <source>
        <dbReference type="Proteomes" id="UP000315496"/>
    </source>
</evidence>
<keyword evidence="3" id="KW-0158">Chromosome</keyword>
<dbReference type="Pfam" id="PF00856">
    <property type="entry name" value="SET"/>
    <property type="match status" value="1"/>
</dbReference>
<accession>A0A4Z1SL52</accession>
<evidence type="ECO:0000313" key="10">
    <source>
        <dbReference type="EMBL" id="TNJ26352.1"/>
    </source>
</evidence>
<dbReference type="PROSITE" id="PS50280">
    <property type="entry name" value="SET"/>
    <property type="match status" value="1"/>
</dbReference>
<dbReference type="Gene3D" id="2.170.270.10">
    <property type="entry name" value="SET domain"/>
    <property type="match status" value="1"/>
</dbReference>
<proteinExistence type="predicted"/>
<reference evidence="10 11" key="1">
    <citation type="submission" date="2019-05" db="EMBL/GenBank/DDBJ databases">
        <title>The compact genome of Giardia muris reveals important steps in the evolution of intestinal protozoan parasites.</title>
        <authorList>
            <person name="Xu F."/>
            <person name="Jimenez-Gonzalez A."/>
            <person name="Einarsson E."/>
            <person name="Astvaldsson A."/>
            <person name="Peirasmaki D."/>
            <person name="Eckmann L."/>
            <person name="Andersson J.O."/>
            <person name="Svard S.G."/>
            <person name="Jerlstrom-Hultqvist J."/>
        </authorList>
    </citation>
    <scope>NUCLEOTIDE SEQUENCE [LARGE SCALE GENOMIC DNA]</scope>
    <source>
        <strain evidence="10 11">Roberts-Thomson</strain>
    </source>
</reference>
<dbReference type="GO" id="GO:0008168">
    <property type="term" value="F:methyltransferase activity"/>
    <property type="evidence" value="ECO:0007669"/>
    <property type="project" value="UniProtKB-KW"/>
</dbReference>